<evidence type="ECO:0000313" key="3">
    <source>
        <dbReference type="Proteomes" id="UP000030185"/>
    </source>
</evidence>
<organism evidence="2 3">
    <name type="scientific">Sporocytophaga myxococcoides</name>
    <dbReference type="NCBI Taxonomy" id="153721"/>
    <lineage>
        <taxon>Bacteria</taxon>
        <taxon>Pseudomonadati</taxon>
        <taxon>Bacteroidota</taxon>
        <taxon>Cytophagia</taxon>
        <taxon>Cytophagales</taxon>
        <taxon>Cytophagaceae</taxon>
        <taxon>Sporocytophaga</taxon>
    </lineage>
</organism>
<comment type="caution">
    <text evidence="2">The sequence shown here is derived from an EMBL/GenBank/DDBJ whole genome shotgun (WGS) entry which is preliminary data.</text>
</comment>
<dbReference type="AlphaFoldDB" id="A0A098LL06"/>
<name>A0A098LL06_9BACT</name>
<dbReference type="Pfam" id="PF18962">
    <property type="entry name" value="Por_Secre_tail"/>
    <property type="match status" value="1"/>
</dbReference>
<accession>A0A098LL06</accession>
<sequence>MGKLDSTFQSYGYSVFRIKAAKELPDGKIVIATDRGLRRFNTDGTMDNTFLYAFSLSSNLYAMEVLPDGKILVSGYLKNIDDSFYGRFVRLNSDGTIDLTFKGDRNANSISIIKIRQDGKILITGNFQEYSKISITGIALLNSDGTLDDSFRSQFTLEEVSLDNCVVQNDNKVILSGNLKFEDGYTKRIARLNSNGSLDNGFNGGEGPNGRISKLIILSSGKVLIAGDFSEYDGQEINNYARLNLDGTLDKEFNPGSGSTYPYFTSVHVSSLNELPDGKIIVSCFSPAYNNKRALGLFQIKSDGAFDKNITTASISYIEGTELLKNGKLLVYGSFQSVNDKPRNRIFLLNTDYSLDIDFNPGDGADAGISDFVLLPNGKIVIVGSFTSYNQVRTWGIARILNNGSLDPSFNIGTAFEGIGSETSVSAIERQPDGKFLIVGGFSIFNGKPANKIIRLLSDGSLDETFKEGTGPDQNISCVKVQSDGKIVVAGIFTSYNGKSANNIARLNSDGSLDESFNPGKGPDLDIYDIEVMPDNKVLVVGRFNYFDYNLVNRIVLLNDDGSINSEFKSGIGAADEIYCITLDKDKIYLGGNFDSFNGHSTNGVVRLNKDGSVDKEFGAQFFQGNIYVRDITLQPNGKIITTSPFKRLNYDGSIDNDFNLDKVEYINKLIIQPDGKFLIAGAFHYYKNTMIGNICRIEGGDITTPSGIFSTVEFQSFSSVYPNPATDILNFNVDGTSNRFSLSIYSMTGLEILNTEIPSGQSVINTEKFPMGIYIYKISNEDGEYNTGRIIINKQK</sequence>
<dbReference type="EMBL" id="BBLT01000011">
    <property type="protein sequence ID" value="GAL87067.1"/>
    <property type="molecule type" value="Genomic_DNA"/>
</dbReference>
<dbReference type="InterPro" id="IPR026444">
    <property type="entry name" value="Secre_tail"/>
</dbReference>
<dbReference type="PANTHER" id="PTHR42754:SF1">
    <property type="entry name" value="LIPOPROTEIN"/>
    <property type="match status" value="1"/>
</dbReference>
<dbReference type="STRING" id="153721.MYP_4297"/>
<gene>
    <name evidence="2" type="ORF">MYP_4297</name>
</gene>
<dbReference type="eggNOG" id="COG3386">
    <property type="taxonomic scope" value="Bacteria"/>
</dbReference>
<dbReference type="SUPFAM" id="SSF63829">
    <property type="entry name" value="Calcium-dependent phosphotriesterase"/>
    <property type="match status" value="1"/>
</dbReference>
<dbReference type="InterPro" id="IPR013431">
    <property type="entry name" value="Delta_60_rpt"/>
</dbReference>
<dbReference type="Pfam" id="PF17164">
    <property type="entry name" value="DUF5122"/>
    <property type="match status" value="12"/>
</dbReference>
<protein>
    <recommendedName>
        <fullName evidence="1">Secretion system C-terminal sorting domain-containing protein</fullName>
    </recommendedName>
</protein>
<keyword evidence="3" id="KW-1185">Reference proteome</keyword>
<dbReference type="Gene3D" id="2.80.10.50">
    <property type="match status" value="5"/>
</dbReference>
<evidence type="ECO:0000313" key="2">
    <source>
        <dbReference type="EMBL" id="GAL87067.1"/>
    </source>
</evidence>
<reference evidence="2 3" key="1">
    <citation type="submission" date="2014-09" db="EMBL/GenBank/DDBJ databases">
        <title>Sporocytophaga myxococcoides PG-01 genome sequencing.</title>
        <authorList>
            <person name="Liu L."/>
            <person name="Gao P.J."/>
            <person name="Chen G.J."/>
            <person name="Wang L.S."/>
        </authorList>
    </citation>
    <scope>NUCLEOTIDE SEQUENCE [LARGE SCALE GENOMIC DNA]</scope>
    <source>
        <strain evidence="2 3">PG-01</strain>
    </source>
</reference>
<evidence type="ECO:0000259" key="1">
    <source>
        <dbReference type="Pfam" id="PF18962"/>
    </source>
</evidence>
<feature type="domain" description="Secretion system C-terminal sorting" evidence="1">
    <location>
        <begin position="721"/>
        <end position="793"/>
    </location>
</feature>
<dbReference type="Proteomes" id="UP000030185">
    <property type="component" value="Unassembled WGS sequence"/>
</dbReference>
<proteinExistence type="predicted"/>
<dbReference type="SUPFAM" id="SSF82171">
    <property type="entry name" value="DPP6 N-terminal domain-like"/>
    <property type="match status" value="1"/>
</dbReference>
<dbReference type="NCBIfam" id="TIGR02608">
    <property type="entry name" value="delta_60_rpt"/>
    <property type="match status" value="9"/>
</dbReference>
<dbReference type="NCBIfam" id="TIGR04183">
    <property type="entry name" value="Por_Secre_tail"/>
    <property type="match status" value="1"/>
</dbReference>
<dbReference type="SUPFAM" id="SSF101898">
    <property type="entry name" value="NHL repeat"/>
    <property type="match status" value="1"/>
</dbReference>
<dbReference type="PANTHER" id="PTHR42754">
    <property type="entry name" value="ENDOGLUCANASE"/>
    <property type="match status" value="1"/>
</dbReference>